<keyword evidence="4" id="KW-1185">Reference proteome</keyword>
<dbReference type="EMBL" id="CP025066">
    <property type="protein sequence ID" value="AUX09744.1"/>
    <property type="molecule type" value="Genomic_DNA"/>
</dbReference>
<name>A0A343TKX2_9EURY</name>
<sequence length="127" mass="14082">MTSDFESRILRLAAEARKRRENRFRDDGNGPDGAGRTPEECATAAARDGLGPVVALYVEARTATEGVRFSQREMELLHRATNDWLSVYAACYGVDIDPDFTVREAAELLVDTHDVRETAALLTKVPK</sequence>
<evidence type="ECO:0000313" key="3">
    <source>
        <dbReference type="EMBL" id="AUX09744.1"/>
    </source>
</evidence>
<protein>
    <recommendedName>
        <fullName evidence="2">DUF8055 domain-containing protein</fullName>
    </recommendedName>
</protein>
<reference evidence="4" key="1">
    <citation type="submission" date="2017-11" db="EMBL/GenBank/DDBJ databases">
        <title>Phenotypic and genomic properties of facultatively anaerobic sulfur-reducing natronoarchaea from hypersaline soda lakes.</title>
        <authorList>
            <person name="Sorokin D.Y."/>
            <person name="Kublanov I.V."/>
            <person name="Roman P."/>
            <person name="Sinninghe Damste J.S."/>
            <person name="Golyshin P.N."/>
            <person name="Rojo D."/>
            <person name="Ciordia S."/>
            <person name="Mena M.D.C."/>
            <person name="Ferrer M."/>
            <person name="Messina E."/>
            <person name="Smedile F."/>
            <person name="La Spada G."/>
            <person name="La Cono V."/>
            <person name="Yakimov M.M."/>
        </authorList>
    </citation>
    <scope>NUCLEOTIDE SEQUENCE [LARGE SCALE GENOMIC DNA]</scope>
    <source>
        <strain evidence="4">AArc-Sl</strain>
    </source>
</reference>
<accession>A0A343TKX2</accession>
<feature type="domain" description="DUF8055" evidence="2">
    <location>
        <begin position="4"/>
        <end position="127"/>
    </location>
</feature>
<feature type="region of interest" description="Disordered" evidence="1">
    <location>
        <begin position="20"/>
        <end position="40"/>
    </location>
</feature>
<evidence type="ECO:0000256" key="1">
    <source>
        <dbReference type="SAM" id="MobiDB-lite"/>
    </source>
</evidence>
<dbReference type="RefSeq" id="WP_119821915.1">
    <property type="nucleotide sequence ID" value="NZ_CP025066.1"/>
</dbReference>
<organism evidence="3 4">
    <name type="scientific">Halalkaliarchaeum desulfuricum</name>
    <dbReference type="NCBI Taxonomy" id="2055893"/>
    <lineage>
        <taxon>Archaea</taxon>
        <taxon>Methanobacteriati</taxon>
        <taxon>Methanobacteriota</taxon>
        <taxon>Stenosarchaea group</taxon>
        <taxon>Halobacteria</taxon>
        <taxon>Halobacteriales</taxon>
        <taxon>Haloferacaceae</taxon>
        <taxon>Halalkaliarchaeum</taxon>
    </lineage>
</organism>
<evidence type="ECO:0000259" key="2">
    <source>
        <dbReference type="Pfam" id="PF26240"/>
    </source>
</evidence>
<dbReference type="InterPro" id="IPR058368">
    <property type="entry name" value="DUF8055"/>
</dbReference>
<evidence type="ECO:0000313" key="4">
    <source>
        <dbReference type="Proteomes" id="UP000263012"/>
    </source>
</evidence>
<gene>
    <name evidence="3" type="ORF">AArcSl_2119</name>
</gene>
<dbReference type="AlphaFoldDB" id="A0A343TKX2"/>
<proteinExistence type="predicted"/>
<dbReference type="GeneID" id="37878470"/>
<dbReference type="KEGG" id="hdf:AArcSl_2119"/>
<dbReference type="Proteomes" id="UP000263012">
    <property type="component" value="Chromosome"/>
</dbReference>
<dbReference type="Pfam" id="PF26240">
    <property type="entry name" value="DUF8055"/>
    <property type="match status" value="1"/>
</dbReference>